<dbReference type="HOGENOM" id="CLU_099444_1_0_10"/>
<dbReference type="CDD" id="cd06127">
    <property type="entry name" value="DEDDh"/>
    <property type="match status" value="1"/>
</dbReference>
<dbReference type="GO" id="GO:0006259">
    <property type="term" value="P:DNA metabolic process"/>
    <property type="evidence" value="ECO:0007669"/>
    <property type="project" value="UniProtKB-ARBA"/>
</dbReference>
<dbReference type="RefSeq" id="WP_013632141.1">
    <property type="nucleotide sequence ID" value="NC_015177.1"/>
</dbReference>
<feature type="domain" description="Exonuclease" evidence="1">
    <location>
        <begin position="4"/>
        <end position="190"/>
    </location>
</feature>
<dbReference type="Gene3D" id="3.30.420.10">
    <property type="entry name" value="Ribonuclease H-like superfamily/Ribonuclease H"/>
    <property type="match status" value="1"/>
</dbReference>
<dbReference type="KEGG" id="psn:Pedsa_1072"/>
<protein>
    <submittedName>
        <fullName evidence="2">Exonuclease RNase T and DNA polymerase III</fullName>
    </submittedName>
</protein>
<accession>F0SBJ6</accession>
<dbReference type="SMART" id="SM00479">
    <property type="entry name" value="EXOIII"/>
    <property type="match status" value="1"/>
</dbReference>
<dbReference type="AlphaFoldDB" id="F0SBJ6"/>
<sequence length="214" mass="25414">MKDYLLFIDTETSGLPKRWDLPYTNNLNWPYALQISWIIYHPDGTEIKRENYFINENDVTISKDSIKIHGITEDFLKSHGKKRKDILRKLAYDIKKFDPLIIGHFVELDIHVLSVDYLRARIKNPFKGRNFFCTMLKSHDFSKNPRIKFLKLSELFEYLFDKHPADLHNAEKDAEHAADCFFELLKRGQITIQDVTKQKEYFLKQLNALEEQVC</sequence>
<keyword evidence="2" id="KW-0269">Exonuclease</keyword>
<evidence type="ECO:0000313" key="3">
    <source>
        <dbReference type="Proteomes" id="UP000000310"/>
    </source>
</evidence>
<dbReference type="eggNOG" id="COG0847">
    <property type="taxonomic scope" value="Bacteria"/>
</dbReference>
<evidence type="ECO:0000259" key="1">
    <source>
        <dbReference type="SMART" id="SM00479"/>
    </source>
</evidence>
<dbReference type="GO" id="GO:0003676">
    <property type="term" value="F:nucleic acid binding"/>
    <property type="evidence" value="ECO:0007669"/>
    <property type="project" value="InterPro"/>
</dbReference>
<dbReference type="STRING" id="762903.Pedsa_1072"/>
<dbReference type="EMBL" id="CP002545">
    <property type="protein sequence ID" value="ADY51642.1"/>
    <property type="molecule type" value="Genomic_DNA"/>
</dbReference>
<reference evidence="2 3" key="1">
    <citation type="journal article" date="2011" name="Stand. Genomic Sci.">
        <title>Complete genome sequence of the gliding, heparinolytic Pedobacter saltans type strain (113).</title>
        <authorList>
            <person name="Liolios K."/>
            <person name="Sikorski J."/>
            <person name="Lu M."/>
            <person name="Nolan M."/>
            <person name="Lapidus A."/>
            <person name="Lucas S."/>
            <person name="Hammon N."/>
            <person name="Deshpande S."/>
            <person name="Cheng J.F."/>
            <person name="Tapia R."/>
            <person name="Han C."/>
            <person name="Goodwin L."/>
            <person name="Pitluck S."/>
            <person name="Huntemann M."/>
            <person name="Ivanova N."/>
            <person name="Pagani I."/>
            <person name="Mavromatis K."/>
            <person name="Ovchinikova G."/>
            <person name="Pati A."/>
            <person name="Chen A."/>
            <person name="Palaniappan K."/>
            <person name="Land M."/>
            <person name="Hauser L."/>
            <person name="Brambilla E.M."/>
            <person name="Kotsyurbenko O."/>
            <person name="Rohde M."/>
            <person name="Tindall B.J."/>
            <person name="Abt B."/>
            <person name="Goker M."/>
            <person name="Detter J.C."/>
            <person name="Woyke T."/>
            <person name="Bristow J."/>
            <person name="Eisen J.A."/>
            <person name="Markowitz V."/>
            <person name="Hugenholtz P."/>
            <person name="Klenk H.P."/>
            <person name="Kyrpides N.C."/>
        </authorList>
    </citation>
    <scope>NUCLEOTIDE SEQUENCE [LARGE SCALE GENOMIC DNA]</scope>
    <source>
        <strain evidence="3">ATCC 51119 / DSM 12145 / JCM 21818 / LMG 10337 / NBRC 100064 / NCIMB 13643</strain>
    </source>
</reference>
<dbReference type="InterPro" id="IPR013520">
    <property type="entry name" value="Ribonucl_H"/>
</dbReference>
<keyword evidence="2" id="KW-0540">Nuclease</keyword>
<reference evidence="3" key="2">
    <citation type="submission" date="2011-02" db="EMBL/GenBank/DDBJ databases">
        <title>The complete genome of Pedobacter saltans DSM 12145.</title>
        <authorList>
            <consortium name="US DOE Joint Genome Institute (JGI-PGF)"/>
            <person name="Lucas S."/>
            <person name="Copeland A."/>
            <person name="Lapidus A."/>
            <person name="Bruce D."/>
            <person name="Goodwin L."/>
            <person name="Pitluck S."/>
            <person name="Kyrpides N."/>
            <person name="Mavromatis K."/>
            <person name="Pagani I."/>
            <person name="Ivanova N."/>
            <person name="Ovchinnikova G."/>
            <person name="Lu M."/>
            <person name="Detter J.C."/>
            <person name="Han C."/>
            <person name="Land M."/>
            <person name="Hauser L."/>
            <person name="Markowitz V."/>
            <person name="Cheng J.-F."/>
            <person name="Hugenholtz P."/>
            <person name="Woyke T."/>
            <person name="Wu D."/>
            <person name="Tindall B."/>
            <person name="Pomrenke H.G."/>
            <person name="Brambilla E."/>
            <person name="Klenk H.-P."/>
            <person name="Eisen J.A."/>
        </authorList>
    </citation>
    <scope>NUCLEOTIDE SEQUENCE [LARGE SCALE GENOMIC DNA]</scope>
    <source>
        <strain evidence="3">ATCC 51119 / DSM 12145 / JCM 21818 / LMG 10337 / NBRC 100064 / NCIMB 13643</strain>
    </source>
</reference>
<dbReference type="SUPFAM" id="SSF53098">
    <property type="entry name" value="Ribonuclease H-like"/>
    <property type="match status" value="1"/>
</dbReference>
<name>F0SBJ6_PSESL</name>
<keyword evidence="2" id="KW-0378">Hydrolase</keyword>
<keyword evidence="3" id="KW-1185">Reference proteome</keyword>
<dbReference type="InterPro" id="IPR012337">
    <property type="entry name" value="RNaseH-like_sf"/>
</dbReference>
<proteinExistence type="predicted"/>
<dbReference type="InterPro" id="IPR036397">
    <property type="entry name" value="RNaseH_sf"/>
</dbReference>
<evidence type="ECO:0000313" key="2">
    <source>
        <dbReference type="EMBL" id="ADY51642.1"/>
    </source>
</evidence>
<dbReference type="Pfam" id="PF00929">
    <property type="entry name" value="RNase_T"/>
    <property type="match status" value="1"/>
</dbReference>
<dbReference type="Proteomes" id="UP000000310">
    <property type="component" value="Chromosome"/>
</dbReference>
<gene>
    <name evidence="2" type="ordered locus">Pedsa_1072</name>
</gene>
<organism evidence="2 3">
    <name type="scientific">Pseudopedobacter saltans (strain ATCC 51119 / DSM 12145 / JCM 21818 / CCUG 39354 / LMG 10337 / NBRC 100064 / NCIMB 13643)</name>
    <name type="common">Pedobacter saltans</name>
    <dbReference type="NCBI Taxonomy" id="762903"/>
    <lineage>
        <taxon>Bacteria</taxon>
        <taxon>Pseudomonadati</taxon>
        <taxon>Bacteroidota</taxon>
        <taxon>Sphingobacteriia</taxon>
        <taxon>Sphingobacteriales</taxon>
        <taxon>Sphingobacteriaceae</taxon>
        <taxon>Pseudopedobacter</taxon>
    </lineage>
</organism>
<dbReference type="GO" id="GO:0004527">
    <property type="term" value="F:exonuclease activity"/>
    <property type="evidence" value="ECO:0007669"/>
    <property type="project" value="UniProtKB-KW"/>
</dbReference>